<dbReference type="RefSeq" id="WP_113744027.1">
    <property type="nucleotide sequence ID" value="NZ_UAPV01000001.1"/>
</dbReference>
<keyword evidence="3" id="KW-1185">Reference proteome</keyword>
<accession>A0A2X0VKA1</accession>
<keyword evidence="1 2" id="KW-0560">Oxidoreductase</keyword>
<dbReference type="Gene3D" id="3.30.1370.60">
    <property type="entry name" value="Hypothetical oxidoreductase yiak, domain 2"/>
    <property type="match status" value="1"/>
</dbReference>
<name>A0A2X0VKA1_9GAMM</name>
<dbReference type="InterPro" id="IPR043144">
    <property type="entry name" value="Mal/L-sulf/L-lact_DH-like_ah"/>
</dbReference>
<dbReference type="NCBIfam" id="NF009750">
    <property type="entry name" value="PRK13260.1"/>
    <property type="match status" value="1"/>
</dbReference>
<dbReference type="PANTHER" id="PTHR11091">
    <property type="entry name" value="OXIDOREDUCTASE-RELATED"/>
    <property type="match status" value="1"/>
</dbReference>
<dbReference type="InterPro" id="IPR043143">
    <property type="entry name" value="Mal/L-sulf/L-lact_DH-like_NADP"/>
</dbReference>
<gene>
    <name evidence="2" type="primary">dlgD_2</name>
    <name evidence="2" type="ORF">NCTC13093_01289</name>
</gene>
<dbReference type="SUPFAM" id="SSF89733">
    <property type="entry name" value="L-sulfolactate dehydrogenase-like"/>
    <property type="match status" value="1"/>
</dbReference>
<dbReference type="Pfam" id="PF02615">
    <property type="entry name" value="Ldh_2"/>
    <property type="match status" value="1"/>
</dbReference>
<organism evidence="2 3">
    <name type="scientific">Anaerobiospirillum thomasii</name>
    <dbReference type="NCBI Taxonomy" id="179995"/>
    <lineage>
        <taxon>Bacteria</taxon>
        <taxon>Pseudomonadati</taxon>
        <taxon>Pseudomonadota</taxon>
        <taxon>Gammaproteobacteria</taxon>
        <taxon>Aeromonadales</taxon>
        <taxon>Succinivibrionaceae</taxon>
        <taxon>Anaerobiospirillum</taxon>
    </lineage>
</organism>
<dbReference type="Gene3D" id="1.10.1530.10">
    <property type="match status" value="1"/>
</dbReference>
<proteinExistence type="predicted"/>
<dbReference type="GO" id="GO:0047559">
    <property type="term" value="F:3-dehydro-L-gulonate 2-dehydrogenase activity"/>
    <property type="evidence" value="ECO:0007669"/>
    <property type="project" value="UniProtKB-EC"/>
</dbReference>
<dbReference type="InterPro" id="IPR036111">
    <property type="entry name" value="Mal/L-sulfo/L-lacto_DH-like_sf"/>
</dbReference>
<dbReference type="Proteomes" id="UP000250086">
    <property type="component" value="Unassembled WGS sequence"/>
</dbReference>
<dbReference type="EMBL" id="UAPV01000001">
    <property type="protein sequence ID" value="SPT69898.1"/>
    <property type="molecule type" value="Genomic_DNA"/>
</dbReference>
<sequence length="329" mass="36396">MRVTYEELKQAFLNPLLKRNVDPTLALECATEFADTTAYGVLSHGINRYSVFILQMDKGEVVNKVNPELEKQMGCIEVYNGHRGIGNITARRMMQRAMDIAKDDGVGIVALRNTSHWMRGGSLGYMAAKNDYIGMCFTNSIAVMPAWGTKECCIGTNPLIIAVPSDPVTMVDFSMSMFSYGQLQNYALRNEQLPIDGGFDDKGNYTRDPATLQKNKQILPMGYWKGSGLSIVLDMIGVALTGGLSVREVTEQGCEKGVTQIFMAIKPVADANTMQQKFAGICDYVLEAAARCEDHPAHIPGHLLESRYQKSIEQGIEVNEDIYKNILTL</sequence>
<protein>
    <submittedName>
        <fullName evidence="2">2,3-diketo-L-gulonate reductase</fullName>
        <ecNumber evidence="2">1.1.1.130</ecNumber>
    </submittedName>
</protein>
<evidence type="ECO:0000313" key="2">
    <source>
        <dbReference type="EMBL" id="SPT69898.1"/>
    </source>
</evidence>
<dbReference type="AlphaFoldDB" id="A0A2X0VKA1"/>
<dbReference type="EC" id="1.1.1.130" evidence="2"/>
<dbReference type="InterPro" id="IPR003767">
    <property type="entry name" value="Malate/L-lactate_DH-like"/>
</dbReference>
<evidence type="ECO:0000313" key="3">
    <source>
        <dbReference type="Proteomes" id="UP000250086"/>
    </source>
</evidence>
<dbReference type="PANTHER" id="PTHR11091:SF3">
    <property type="entry name" value="2,3-DIKETO-L-GULONATE REDUCTASE"/>
    <property type="match status" value="1"/>
</dbReference>
<reference evidence="2 3" key="1">
    <citation type="submission" date="2018-06" db="EMBL/GenBank/DDBJ databases">
        <authorList>
            <consortium name="Pathogen Informatics"/>
            <person name="Doyle S."/>
        </authorList>
    </citation>
    <scope>NUCLEOTIDE SEQUENCE [LARGE SCALE GENOMIC DNA]</scope>
    <source>
        <strain evidence="2 3">NCTC13093</strain>
    </source>
</reference>
<evidence type="ECO:0000256" key="1">
    <source>
        <dbReference type="ARBA" id="ARBA00023002"/>
    </source>
</evidence>